<protein>
    <recommendedName>
        <fullName evidence="1">F-box domain-containing protein</fullName>
    </recommendedName>
</protein>
<dbReference type="EMBL" id="KV878215">
    <property type="protein sequence ID" value="OJJ31706.1"/>
    <property type="molecule type" value="Genomic_DNA"/>
</dbReference>
<dbReference type="PANTHER" id="PTHR42057:SF2">
    <property type="entry name" value="F-BOX DOMAIN PROTEIN (AFU_ORTHOLOGUE AFUA_4G00200)-RELATED"/>
    <property type="match status" value="1"/>
</dbReference>
<dbReference type="SUPFAM" id="SSF52047">
    <property type="entry name" value="RNI-like"/>
    <property type="match status" value="1"/>
</dbReference>
<dbReference type="SUPFAM" id="SSF81383">
    <property type="entry name" value="F-box domain"/>
    <property type="match status" value="1"/>
</dbReference>
<proteinExistence type="predicted"/>
<organism evidence="2 4">
    <name type="scientific">Aspergillus wentii DTO 134E9</name>
    <dbReference type="NCBI Taxonomy" id="1073089"/>
    <lineage>
        <taxon>Eukaryota</taxon>
        <taxon>Fungi</taxon>
        <taxon>Dikarya</taxon>
        <taxon>Ascomycota</taxon>
        <taxon>Pezizomycotina</taxon>
        <taxon>Eurotiomycetes</taxon>
        <taxon>Eurotiomycetidae</taxon>
        <taxon>Eurotiales</taxon>
        <taxon>Aspergillaceae</taxon>
        <taxon>Aspergillus</taxon>
        <taxon>Aspergillus subgen. Cremei</taxon>
    </lineage>
</organism>
<evidence type="ECO:0000313" key="2">
    <source>
        <dbReference type="EMBL" id="OJJ30775.1"/>
    </source>
</evidence>
<reference evidence="2" key="1">
    <citation type="submission" date="2015-09" db="EMBL/GenBank/DDBJ databases">
        <title>Genomic diversity in the industrially and medically important fungal genus Aspergillus.</title>
        <authorList>
            <consortium name="DOE Joint Genome Institute"/>
            <person name="Riley R."/>
            <person name="Labutti K."/>
            <person name="Clum A."/>
            <person name="Sun H."/>
            <person name="Wiebenga A."/>
            <person name="De Vries R.P."/>
            <person name="Grigoriev I.V."/>
        </authorList>
    </citation>
    <scope>NUCLEOTIDE SEQUENCE [LARGE SCALE GENOMIC DNA]</scope>
    <source>
        <strain evidence="2">DTO 134E9</strain>
    </source>
</reference>
<dbReference type="VEuPathDB" id="FungiDB:ASPWEDRAFT_118569"/>
<dbReference type="Gene3D" id="3.80.10.10">
    <property type="entry name" value="Ribonuclease Inhibitor"/>
    <property type="match status" value="1"/>
</dbReference>
<sequence>MPLLNLPTELLSRIVAYVDWESLHPLRLTCQTLSHIAVNQLFKTVELYPDQDSCNRFTSILRCNLKNRTKRIILHSIEADAVTDGEEAQLPGYYTALIPRLDEFPNLHSLTVHFDKYCCVPDENGYVNCSQTWNFRSDVMKRLFASTASLPRLNQELAIRHMQTINVKDVKTLQSMDKTLRGLRSLRLGIISEYDNTNPEITDRLPEPHDFFDEIPPLWLKPTMSTLQHLTLYYQHCFGFYPKLDLRGVHFPHLKTLALGNYTFIHDTQLDWILSHGHSLCELYLDECAIVFAARMTEPETVQHCYLDSTQITRLSNEYHATYSARWHDYFSAFQSELPHLRHISMGRSDWWLGMPFEMEGEIGMGLLMDRYMMFDDETRPNPYIGGSHVFEGEYEEWPSCTEEDKEALGSLLISTGQMKEDIIVE</sequence>
<gene>
    <name evidence="3" type="ORF">ASPWEDRAFT_117384</name>
    <name evidence="2" type="ORF">ASPWEDRAFT_118569</name>
</gene>
<keyword evidence="4" id="KW-1185">Reference proteome</keyword>
<dbReference type="PANTHER" id="PTHR42057">
    <property type="entry name" value="F-BOX DOMAIN PROTEIN (AFU_ORTHOLOGUE AFUA_4G00200)"/>
    <property type="match status" value="1"/>
</dbReference>
<dbReference type="EMBL" id="KV878216">
    <property type="protein sequence ID" value="OJJ30775.1"/>
    <property type="molecule type" value="Genomic_DNA"/>
</dbReference>
<dbReference type="PROSITE" id="PS50181">
    <property type="entry name" value="FBOX"/>
    <property type="match status" value="1"/>
</dbReference>
<dbReference type="RefSeq" id="XP_040685383.1">
    <property type="nucleotide sequence ID" value="XM_040828732.1"/>
</dbReference>
<accession>A0A1L9R776</accession>
<dbReference type="InterPro" id="IPR001810">
    <property type="entry name" value="F-box_dom"/>
</dbReference>
<evidence type="ECO:0000313" key="4">
    <source>
        <dbReference type="Proteomes" id="UP000184383"/>
    </source>
</evidence>
<feature type="domain" description="F-box" evidence="1">
    <location>
        <begin position="1"/>
        <end position="45"/>
    </location>
</feature>
<dbReference type="OrthoDB" id="3140657at2759"/>
<dbReference type="InterPro" id="IPR032675">
    <property type="entry name" value="LRR_dom_sf"/>
</dbReference>
<dbReference type="InterPro" id="IPR036047">
    <property type="entry name" value="F-box-like_dom_sf"/>
</dbReference>
<dbReference type="CDD" id="cd09917">
    <property type="entry name" value="F-box_SF"/>
    <property type="match status" value="1"/>
</dbReference>
<reference evidence="4" key="2">
    <citation type="journal article" date="2017" name="Genome Biol.">
        <title>Comparative genomics reveals high biological diversity and specific adaptations in the industrially and medically important fungal genus Aspergillus.</title>
        <authorList>
            <person name="de Vries R.P."/>
            <person name="Riley R."/>
            <person name="Wiebenga A."/>
            <person name="Aguilar-Osorio G."/>
            <person name="Amillis S."/>
            <person name="Uchima C.A."/>
            <person name="Anderluh G."/>
            <person name="Asadollahi M."/>
            <person name="Askin M."/>
            <person name="Barry K."/>
            <person name="Battaglia E."/>
            <person name="Bayram O."/>
            <person name="Benocci T."/>
            <person name="Braus-Stromeyer S.A."/>
            <person name="Caldana C."/>
            <person name="Canovas D."/>
            <person name="Cerqueira G.C."/>
            <person name="Chen F."/>
            <person name="Chen W."/>
            <person name="Choi C."/>
            <person name="Clum A."/>
            <person name="Dos Santos R.A."/>
            <person name="Damasio A.R."/>
            <person name="Diallinas G."/>
            <person name="Emri T."/>
            <person name="Fekete E."/>
            <person name="Flipphi M."/>
            <person name="Freyberg S."/>
            <person name="Gallo A."/>
            <person name="Gournas C."/>
            <person name="Habgood R."/>
            <person name="Hainaut M."/>
            <person name="Harispe M.L."/>
            <person name="Henrissat B."/>
            <person name="Hilden K.S."/>
            <person name="Hope R."/>
            <person name="Hossain A."/>
            <person name="Karabika E."/>
            <person name="Karaffa L."/>
            <person name="Karanyi Z."/>
            <person name="Krasevec N."/>
            <person name="Kuo A."/>
            <person name="Kusch H."/>
            <person name="LaButti K."/>
            <person name="Lagendijk E.L."/>
            <person name="Lapidus A."/>
            <person name="Levasseur A."/>
            <person name="Lindquist E."/>
            <person name="Lipzen A."/>
            <person name="Logrieco A.F."/>
            <person name="MacCabe A."/>
            <person name="Maekelae M.R."/>
            <person name="Malavazi I."/>
            <person name="Melin P."/>
            <person name="Meyer V."/>
            <person name="Mielnichuk N."/>
            <person name="Miskei M."/>
            <person name="Molnar A.P."/>
            <person name="Mule G."/>
            <person name="Ngan C.Y."/>
            <person name="Orejas M."/>
            <person name="Orosz E."/>
            <person name="Ouedraogo J.P."/>
            <person name="Overkamp K.M."/>
            <person name="Park H.-S."/>
            <person name="Perrone G."/>
            <person name="Piumi F."/>
            <person name="Punt P.J."/>
            <person name="Ram A.F."/>
            <person name="Ramon A."/>
            <person name="Rauscher S."/>
            <person name="Record E."/>
            <person name="Riano-Pachon D.M."/>
            <person name="Robert V."/>
            <person name="Roehrig J."/>
            <person name="Ruller R."/>
            <person name="Salamov A."/>
            <person name="Salih N.S."/>
            <person name="Samson R.A."/>
            <person name="Sandor E."/>
            <person name="Sanguinetti M."/>
            <person name="Schuetze T."/>
            <person name="Sepcic K."/>
            <person name="Shelest E."/>
            <person name="Sherlock G."/>
            <person name="Sophianopoulou V."/>
            <person name="Squina F.M."/>
            <person name="Sun H."/>
            <person name="Susca A."/>
            <person name="Todd R.B."/>
            <person name="Tsang A."/>
            <person name="Unkles S.E."/>
            <person name="van de Wiele N."/>
            <person name="van Rossen-Uffink D."/>
            <person name="Oliveira J.V."/>
            <person name="Vesth T.C."/>
            <person name="Visser J."/>
            <person name="Yu J.-H."/>
            <person name="Zhou M."/>
            <person name="Andersen M.R."/>
            <person name="Archer D.B."/>
            <person name="Baker S.E."/>
            <person name="Benoit I."/>
            <person name="Brakhage A.A."/>
            <person name="Braus G.H."/>
            <person name="Fischer R."/>
            <person name="Frisvad J.C."/>
            <person name="Goldman G.H."/>
            <person name="Houbraken J."/>
            <person name="Oakley B."/>
            <person name="Pocsi I."/>
            <person name="Scazzocchio C."/>
            <person name="Seiboth B."/>
            <person name="vanKuyk P.A."/>
            <person name="Wortman J."/>
            <person name="Dyer P.S."/>
            <person name="Grigoriev I.V."/>
        </authorList>
    </citation>
    <scope>NUCLEOTIDE SEQUENCE [LARGE SCALE GENOMIC DNA]</scope>
    <source>
        <strain evidence="4">DTO 134E9</strain>
    </source>
</reference>
<dbReference type="AlphaFoldDB" id="A0A1L9R776"/>
<dbReference type="GeneID" id="63744580"/>
<evidence type="ECO:0000259" key="1">
    <source>
        <dbReference type="PROSITE" id="PS50181"/>
    </source>
</evidence>
<dbReference type="VEuPathDB" id="FungiDB:ASPWEDRAFT_117384"/>
<dbReference type="Proteomes" id="UP000184383">
    <property type="component" value="Unassembled WGS sequence"/>
</dbReference>
<name>A0A1L9R776_ASPWE</name>
<evidence type="ECO:0000313" key="3">
    <source>
        <dbReference type="EMBL" id="OJJ31706.1"/>
    </source>
</evidence>